<dbReference type="OrthoDB" id="2014869at2759"/>
<evidence type="ECO:0000313" key="6">
    <source>
        <dbReference type="Proteomes" id="UP000489600"/>
    </source>
</evidence>
<feature type="region of interest" description="Disordered" evidence="4">
    <location>
        <begin position="1"/>
        <end position="36"/>
    </location>
</feature>
<dbReference type="AlphaFoldDB" id="A0A565CBB7"/>
<dbReference type="InterPro" id="IPR023827">
    <property type="entry name" value="Peptidase_S8_Asp-AS"/>
</dbReference>
<keyword evidence="3" id="KW-0378">Hydrolase</keyword>
<evidence type="ECO:0000256" key="1">
    <source>
        <dbReference type="ARBA" id="ARBA00011073"/>
    </source>
</evidence>
<sequence>MERRSSTVTHAPFMASPLVSPQSRPQFSAVTSPLSPSSQIRRNFNYGEDVIVGVLDTGIWSEHPNPSFSNSGLGPITSTWNGVCEIEPYFPASRWSRV</sequence>
<evidence type="ECO:0000313" key="5">
    <source>
        <dbReference type="EMBL" id="VVB10879.1"/>
    </source>
</evidence>
<evidence type="ECO:0008006" key="7">
    <source>
        <dbReference type="Google" id="ProtNLM"/>
    </source>
</evidence>
<protein>
    <recommendedName>
        <fullName evidence="7">Peptidase S8/S53 domain-containing protein</fullName>
    </recommendedName>
</protein>
<comment type="similarity">
    <text evidence="1">Belongs to the peptidase S8 family.</text>
</comment>
<dbReference type="EMBL" id="CABITT030000007">
    <property type="protein sequence ID" value="VVB10879.1"/>
    <property type="molecule type" value="Genomic_DNA"/>
</dbReference>
<dbReference type="Gene3D" id="3.40.50.200">
    <property type="entry name" value="Peptidase S8/S53 domain"/>
    <property type="match status" value="1"/>
</dbReference>
<name>A0A565CBB7_9BRAS</name>
<accession>A0A565CBB7</accession>
<reference evidence="5" key="1">
    <citation type="submission" date="2019-07" db="EMBL/GenBank/DDBJ databases">
        <authorList>
            <person name="Dittberner H."/>
        </authorList>
    </citation>
    <scope>NUCLEOTIDE SEQUENCE [LARGE SCALE GENOMIC DNA]</scope>
</reference>
<dbReference type="GO" id="GO:0004252">
    <property type="term" value="F:serine-type endopeptidase activity"/>
    <property type="evidence" value="ECO:0007669"/>
    <property type="project" value="InterPro"/>
</dbReference>
<dbReference type="InterPro" id="IPR036852">
    <property type="entry name" value="Peptidase_S8/S53_dom_sf"/>
</dbReference>
<evidence type="ECO:0000256" key="4">
    <source>
        <dbReference type="SAM" id="MobiDB-lite"/>
    </source>
</evidence>
<dbReference type="SUPFAM" id="SSF52743">
    <property type="entry name" value="Subtilisin-like"/>
    <property type="match status" value="1"/>
</dbReference>
<evidence type="ECO:0000256" key="3">
    <source>
        <dbReference type="ARBA" id="ARBA00022801"/>
    </source>
</evidence>
<dbReference type="Proteomes" id="UP000489600">
    <property type="component" value="Unassembled WGS sequence"/>
</dbReference>
<gene>
    <name evidence="5" type="ORF">ANE_LOCUS21323</name>
</gene>
<dbReference type="PROSITE" id="PS00136">
    <property type="entry name" value="SUBTILASE_ASP"/>
    <property type="match status" value="1"/>
</dbReference>
<organism evidence="5 6">
    <name type="scientific">Arabis nemorensis</name>
    <dbReference type="NCBI Taxonomy" id="586526"/>
    <lineage>
        <taxon>Eukaryota</taxon>
        <taxon>Viridiplantae</taxon>
        <taxon>Streptophyta</taxon>
        <taxon>Embryophyta</taxon>
        <taxon>Tracheophyta</taxon>
        <taxon>Spermatophyta</taxon>
        <taxon>Magnoliopsida</taxon>
        <taxon>eudicotyledons</taxon>
        <taxon>Gunneridae</taxon>
        <taxon>Pentapetalae</taxon>
        <taxon>rosids</taxon>
        <taxon>malvids</taxon>
        <taxon>Brassicales</taxon>
        <taxon>Brassicaceae</taxon>
        <taxon>Arabideae</taxon>
        <taxon>Arabis</taxon>
    </lineage>
</organism>
<comment type="caution">
    <text evidence="5">The sequence shown here is derived from an EMBL/GenBank/DDBJ whole genome shotgun (WGS) entry which is preliminary data.</text>
</comment>
<keyword evidence="2" id="KW-0732">Signal</keyword>
<feature type="compositionally biased region" description="Polar residues" evidence="4">
    <location>
        <begin position="19"/>
        <end position="36"/>
    </location>
</feature>
<evidence type="ECO:0000256" key="2">
    <source>
        <dbReference type="ARBA" id="ARBA00022729"/>
    </source>
</evidence>
<dbReference type="PANTHER" id="PTHR10795">
    <property type="entry name" value="PROPROTEIN CONVERTASE SUBTILISIN/KEXIN"/>
    <property type="match status" value="1"/>
</dbReference>
<keyword evidence="6" id="KW-1185">Reference proteome</keyword>
<dbReference type="InterPro" id="IPR045051">
    <property type="entry name" value="SBT"/>
</dbReference>
<proteinExistence type="inferred from homology"/>
<dbReference type="GO" id="GO:0006508">
    <property type="term" value="P:proteolysis"/>
    <property type="evidence" value="ECO:0007669"/>
    <property type="project" value="InterPro"/>
</dbReference>